<accession>A0A9K3LZN1</accession>
<gene>
    <name evidence="1" type="ORF">IV203_027892</name>
</gene>
<protein>
    <submittedName>
        <fullName evidence="1">Uncharacterized protein</fullName>
    </submittedName>
</protein>
<sequence>MEQANSEIKLLKTYLAKRCQWNWRMTQTLVKEHLKKQMRRLSLVKGNQIMDKTESYTMVAQQGNVVGIINQYSQFQSLSNKDKASNGNVCIVHLASLASTTLSGSYAVSTPSQSGETCSCVAN</sequence>
<dbReference type="EMBL" id="JAGRRH010000005">
    <property type="protein sequence ID" value="KAG7370146.1"/>
    <property type="molecule type" value="Genomic_DNA"/>
</dbReference>
<reference evidence="1" key="1">
    <citation type="journal article" date="2021" name="Sci. Rep.">
        <title>Diploid genomic architecture of Nitzschia inconspicua, an elite biomass production diatom.</title>
        <authorList>
            <person name="Oliver A."/>
            <person name="Podell S."/>
            <person name="Pinowska A."/>
            <person name="Traller J.C."/>
            <person name="Smith S.R."/>
            <person name="McClure R."/>
            <person name="Beliaev A."/>
            <person name="Bohutskyi P."/>
            <person name="Hill E.A."/>
            <person name="Rabines A."/>
            <person name="Zheng H."/>
            <person name="Allen L.Z."/>
            <person name="Kuo A."/>
            <person name="Grigoriev I.V."/>
            <person name="Allen A.E."/>
            <person name="Hazlebeck D."/>
            <person name="Allen E.E."/>
        </authorList>
    </citation>
    <scope>NUCLEOTIDE SEQUENCE</scope>
    <source>
        <strain evidence="1">Hildebrandi</strain>
    </source>
</reference>
<reference evidence="1" key="2">
    <citation type="submission" date="2021-04" db="EMBL/GenBank/DDBJ databases">
        <authorList>
            <person name="Podell S."/>
        </authorList>
    </citation>
    <scope>NUCLEOTIDE SEQUENCE</scope>
    <source>
        <strain evidence="1">Hildebrandi</strain>
    </source>
</reference>
<name>A0A9K3LZN1_9STRA</name>
<evidence type="ECO:0000313" key="1">
    <source>
        <dbReference type="EMBL" id="KAG7370146.1"/>
    </source>
</evidence>
<dbReference type="Proteomes" id="UP000693970">
    <property type="component" value="Unassembled WGS sequence"/>
</dbReference>
<keyword evidence="2" id="KW-1185">Reference proteome</keyword>
<evidence type="ECO:0000313" key="2">
    <source>
        <dbReference type="Proteomes" id="UP000693970"/>
    </source>
</evidence>
<organism evidence="1 2">
    <name type="scientific">Nitzschia inconspicua</name>
    <dbReference type="NCBI Taxonomy" id="303405"/>
    <lineage>
        <taxon>Eukaryota</taxon>
        <taxon>Sar</taxon>
        <taxon>Stramenopiles</taxon>
        <taxon>Ochrophyta</taxon>
        <taxon>Bacillariophyta</taxon>
        <taxon>Bacillariophyceae</taxon>
        <taxon>Bacillariophycidae</taxon>
        <taxon>Bacillariales</taxon>
        <taxon>Bacillariaceae</taxon>
        <taxon>Nitzschia</taxon>
    </lineage>
</organism>
<dbReference type="AlphaFoldDB" id="A0A9K3LZN1"/>
<proteinExistence type="predicted"/>
<comment type="caution">
    <text evidence="1">The sequence shown here is derived from an EMBL/GenBank/DDBJ whole genome shotgun (WGS) entry which is preliminary data.</text>
</comment>